<comment type="caution">
    <text evidence="3">The sequence shown here is derived from an EMBL/GenBank/DDBJ whole genome shotgun (WGS) entry which is preliminary data.</text>
</comment>
<reference evidence="3 4" key="1">
    <citation type="submission" date="2019-01" db="EMBL/GenBank/DDBJ databases">
        <title>Filimonas sp. strain TTM-71.</title>
        <authorList>
            <person name="Chen W.-M."/>
        </authorList>
    </citation>
    <scope>NUCLEOTIDE SEQUENCE [LARGE SCALE GENOMIC DNA]</scope>
    <source>
        <strain evidence="3 4">TTM-71</strain>
    </source>
</reference>
<evidence type="ECO:0000313" key="3">
    <source>
        <dbReference type="EMBL" id="RXK87378.1"/>
    </source>
</evidence>
<sequence length="268" mass="29044">MTNKPFWVNMLIAAGIFLLLLVLFFSSLGFLTRHNENAKVPQVTGRNIEEARRLLEAKGFDVEVQDSVYIDNAEKLSVIRQSPEADAVVKSNRTIYLTINRAIAPLVDMPDLRGFSYLSAKLYLQSLGLKLGDTSYTPDIAKNAVKEQLFKGKAINPGSKIDMGSTIDLVLGSGVGTTEVNVPDLTGMTLAQARDYISNLGLSISAINAEGTVTDRENAFITRQLPEPFETLPDGTRGPNKIRAGQLIDIWISATPPAVVDSAAAPLP</sequence>
<protein>
    <submittedName>
        <fullName evidence="3">PASTA domain-containing protein</fullName>
    </submittedName>
</protein>
<keyword evidence="1" id="KW-0812">Transmembrane</keyword>
<evidence type="ECO:0000256" key="1">
    <source>
        <dbReference type="SAM" id="Phobius"/>
    </source>
</evidence>
<accession>A0A4Q1DEF9</accession>
<dbReference type="PROSITE" id="PS51178">
    <property type="entry name" value="PASTA"/>
    <property type="match status" value="1"/>
</dbReference>
<keyword evidence="4" id="KW-1185">Reference proteome</keyword>
<dbReference type="CDD" id="cd06577">
    <property type="entry name" value="PASTA_pknB"/>
    <property type="match status" value="3"/>
</dbReference>
<gene>
    <name evidence="3" type="ORF">ESB13_00530</name>
</gene>
<keyword evidence="1" id="KW-0472">Membrane</keyword>
<dbReference type="OrthoDB" id="9803895at2"/>
<dbReference type="EMBL" id="SDHZ01000001">
    <property type="protein sequence ID" value="RXK87378.1"/>
    <property type="molecule type" value="Genomic_DNA"/>
</dbReference>
<dbReference type="Pfam" id="PF03793">
    <property type="entry name" value="PASTA"/>
    <property type="match status" value="3"/>
</dbReference>
<organism evidence="3 4">
    <name type="scientific">Filimonas effusa</name>
    <dbReference type="NCBI Taxonomy" id="2508721"/>
    <lineage>
        <taxon>Bacteria</taxon>
        <taxon>Pseudomonadati</taxon>
        <taxon>Bacteroidota</taxon>
        <taxon>Chitinophagia</taxon>
        <taxon>Chitinophagales</taxon>
        <taxon>Chitinophagaceae</taxon>
        <taxon>Filimonas</taxon>
    </lineage>
</organism>
<dbReference type="InterPro" id="IPR005543">
    <property type="entry name" value="PASTA_dom"/>
</dbReference>
<name>A0A4Q1DEF9_9BACT</name>
<dbReference type="AlphaFoldDB" id="A0A4Q1DEF9"/>
<dbReference type="Gene3D" id="3.30.10.20">
    <property type="match status" value="3"/>
</dbReference>
<evidence type="ECO:0000313" key="4">
    <source>
        <dbReference type="Proteomes" id="UP000290545"/>
    </source>
</evidence>
<proteinExistence type="predicted"/>
<dbReference type="Proteomes" id="UP000290545">
    <property type="component" value="Unassembled WGS sequence"/>
</dbReference>
<dbReference type="SUPFAM" id="SSF54184">
    <property type="entry name" value="Penicillin-binding protein 2x (pbp-2x), c-terminal domain"/>
    <property type="match status" value="1"/>
</dbReference>
<keyword evidence="1" id="KW-1133">Transmembrane helix</keyword>
<feature type="domain" description="PASTA" evidence="2">
    <location>
        <begin position="34"/>
        <end position="101"/>
    </location>
</feature>
<evidence type="ECO:0000259" key="2">
    <source>
        <dbReference type="PROSITE" id="PS51178"/>
    </source>
</evidence>
<dbReference type="SMART" id="SM00740">
    <property type="entry name" value="PASTA"/>
    <property type="match status" value="3"/>
</dbReference>
<feature type="transmembrane region" description="Helical" evidence="1">
    <location>
        <begin position="6"/>
        <end position="31"/>
    </location>
</feature>